<dbReference type="RefSeq" id="WP_163895085.1">
    <property type="nucleotide sequence ID" value="NZ_BLLB01000002.1"/>
</dbReference>
<organism evidence="2 3">
    <name type="scientific">Mycolicibacterium hippocampi</name>
    <dbReference type="NCBI Taxonomy" id="659824"/>
    <lineage>
        <taxon>Bacteria</taxon>
        <taxon>Bacillati</taxon>
        <taxon>Actinomycetota</taxon>
        <taxon>Actinomycetes</taxon>
        <taxon>Mycobacteriales</taxon>
        <taxon>Mycobacteriaceae</taxon>
        <taxon>Mycolicibacterium</taxon>
    </lineage>
</organism>
<comment type="caution">
    <text evidence="2">The sequence shown here is derived from an EMBL/GenBank/DDBJ whole genome shotgun (WGS) entry which is preliminary data.</text>
</comment>
<reference evidence="2 3" key="1">
    <citation type="journal article" date="2019" name="Emerg. Microbes Infect.">
        <title>Comprehensive subspecies identification of 175 nontuberculous mycobacteria species based on 7547 genomic profiles.</title>
        <authorList>
            <person name="Matsumoto Y."/>
            <person name="Kinjo T."/>
            <person name="Motooka D."/>
            <person name="Nabeya D."/>
            <person name="Jung N."/>
            <person name="Uechi K."/>
            <person name="Horii T."/>
            <person name="Iida T."/>
            <person name="Fujita J."/>
            <person name="Nakamura S."/>
        </authorList>
    </citation>
    <scope>NUCLEOTIDE SEQUENCE [LARGE SCALE GENOMIC DNA]</scope>
    <source>
        <strain evidence="2 3">JCM 30996</strain>
    </source>
</reference>
<keyword evidence="1" id="KW-1133">Transmembrane helix</keyword>
<keyword evidence="1" id="KW-0472">Membrane</keyword>
<feature type="transmembrane region" description="Helical" evidence="1">
    <location>
        <begin position="226"/>
        <end position="247"/>
    </location>
</feature>
<keyword evidence="1" id="KW-0812">Transmembrane</keyword>
<sequence length="249" mass="25706">MSILAVFLIAVGIGDISRRLVGVRWLTPVIGAVALVGWAMLAGLWHVGDLALLAFASIGAVGWQVSCERAERTGSHQSAALVVLGGTITVLIVLSGWGSEVDGPIRHWASWVDLNVSGDRVLTVLGVLLAQVATANQVVRLILGSVGSVKPVGQPQASDQLKGGRLLGPMERLLIVGLGVAGQLTLASAVVAAKSIIRFPEISAKRDRNGKPEGGVAVGIDDVTEYFLVGSLASWILAFAGLALIAVTG</sequence>
<evidence type="ECO:0000313" key="3">
    <source>
        <dbReference type="Proteomes" id="UP000465304"/>
    </source>
</evidence>
<dbReference type="EMBL" id="BLLB01000002">
    <property type="protein sequence ID" value="GFH05377.1"/>
    <property type="molecule type" value="Genomic_DNA"/>
</dbReference>
<dbReference type="AlphaFoldDB" id="A0A7I9ZX92"/>
<evidence type="ECO:0000313" key="2">
    <source>
        <dbReference type="EMBL" id="GFH05377.1"/>
    </source>
</evidence>
<keyword evidence="3" id="KW-1185">Reference proteome</keyword>
<feature type="transmembrane region" description="Helical" evidence="1">
    <location>
        <begin position="121"/>
        <end position="143"/>
    </location>
</feature>
<proteinExistence type="predicted"/>
<gene>
    <name evidence="2" type="ORF">MHIP_58600</name>
</gene>
<dbReference type="Proteomes" id="UP000465304">
    <property type="component" value="Unassembled WGS sequence"/>
</dbReference>
<feature type="transmembrane region" description="Helical" evidence="1">
    <location>
        <begin position="79"/>
        <end position="98"/>
    </location>
</feature>
<protein>
    <submittedName>
        <fullName evidence="2">Uncharacterized protein</fullName>
    </submittedName>
</protein>
<evidence type="ECO:0000256" key="1">
    <source>
        <dbReference type="SAM" id="Phobius"/>
    </source>
</evidence>
<feature type="transmembrane region" description="Helical" evidence="1">
    <location>
        <begin position="29"/>
        <end position="58"/>
    </location>
</feature>
<name>A0A7I9ZX92_9MYCO</name>
<accession>A0A7I9ZX92</accession>